<dbReference type="Proteomes" id="UP001530377">
    <property type="component" value="Unassembled WGS sequence"/>
</dbReference>
<reference evidence="2 3" key="1">
    <citation type="submission" date="2024-10" db="EMBL/GenBank/DDBJ databases">
        <title>Updated reference genomes for cyclostephanoid diatoms.</title>
        <authorList>
            <person name="Roberts W.R."/>
            <person name="Alverson A.J."/>
        </authorList>
    </citation>
    <scope>NUCLEOTIDE SEQUENCE [LARGE SCALE GENOMIC DNA]</scope>
    <source>
        <strain evidence="2 3">AJA228-03</strain>
    </source>
</reference>
<proteinExistence type="predicted"/>
<keyword evidence="3" id="KW-1185">Reference proteome</keyword>
<dbReference type="AlphaFoldDB" id="A0ABD3R6Z8"/>
<evidence type="ECO:0000256" key="1">
    <source>
        <dbReference type="SAM" id="MobiDB-lite"/>
    </source>
</evidence>
<comment type="caution">
    <text evidence="2">The sequence shown here is derived from an EMBL/GenBank/DDBJ whole genome shotgun (WGS) entry which is preliminary data.</text>
</comment>
<organism evidence="2 3">
    <name type="scientific">Cyclostephanos tholiformis</name>
    <dbReference type="NCBI Taxonomy" id="382380"/>
    <lineage>
        <taxon>Eukaryota</taxon>
        <taxon>Sar</taxon>
        <taxon>Stramenopiles</taxon>
        <taxon>Ochrophyta</taxon>
        <taxon>Bacillariophyta</taxon>
        <taxon>Coscinodiscophyceae</taxon>
        <taxon>Thalassiosirophycidae</taxon>
        <taxon>Stephanodiscales</taxon>
        <taxon>Stephanodiscaceae</taxon>
        <taxon>Cyclostephanos</taxon>
    </lineage>
</organism>
<protein>
    <submittedName>
        <fullName evidence="2">Uncharacterized protein</fullName>
    </submittedName>
</protein>
<accession>A0ABD3R6Z8</accession>
<dbReference type="EMBL" id="JALLPB020000514">
    <property type="protein sequence ID" value="KAL3808394.1"/>
    <property type="molecule type" value="Genomic_DNA"/>
</dbReference>
<feature type="compositionally biased region" description="Polar residues" evidence="1">
    <location>
        <begin position="515"/>
        <end position="527"/>
    </location>
</feature>
<feature type="region of interest" description="Disordered" evidence="1">
    <location>
        <begin position="504"/>
        <end position="527"/>
    </location>
</feature>
<sequence length="927" mass="103145">MIACKLVEGYTLMGNGEVCLRCNMPLMIDGRNRDDNVEHDDFGGGPKRRGGMCVVCDEECASRNEFERKLVMFSAIQARLAVDDDDYEFGDNHDEGINACANEHLQDEARRGYHLERSAHLRAHVDDVNKNSAKMDTADKNDFIYMPELRKSGTDDDDSNTLLMDDLNVLPYQDDDALMNIEVSLRRRCKSCGMDIEDSTISNNFWCPYCHVAPKLDSESEISSPSVFDSSMLGSFSQEANVDYLNIGLALDVENHDVEVEISSAKGTLDDMRTEDKVQGRLMQTNGKIMMDRSNYRDGANNLHFPNVKSHLIAEVDQAPEGNDIVLNSEIIEQVSDETSEGENKVQSTSSIIMRKDGYNKRDAEATRSYDSSRNEVINRLREPNDDEGNDTVAVHSMVPVIIGTKEAVNAARGVVSRSNDFLETSRNKTVSHPIKVVAVQSHKIAEEDNSVEQVRGGDAIENERSIEVSFFGGCASALNFTHNFPSEGENDDGRNLSASKSALDKSLRSRQHNFESGSSPGEGTLMSSEDIINAATISSNAEVASSSHLNKYEVVKSLIARFWQENVNKEKSQCTVSTSKSTYTNRNNMGEKVFPPKTDILAGRSNCSSGYKIDPPERHRADPPTSLAFSFDNESILSTSGMDPPEETGTISTDIIPYTTMYDRKWKDNTPLTTCEDNYVDISPGGYHRITTSLTKNDALVSDTPQNAVAVSRNYFATSSSCVDSFYNKWRTMRDDAMASVALNAKKECEVFIGYDGIPCNTDDVDTRKRLEQLDFEFSHSKTKEKKSFSITLRQPDTTCKDTSAAATTTSFRLIGSPEQQILNHPFSSAGFDQPEEKDERMFKLASFDGGFTTSNENTLHEFLPEAFRNSKHVKNYAQLKGAPNSKPICTLSSTATERRQRYKEYLIAKKSSLSVQSSSLRVSIE</sequence>
<name>A0ABD3R6Z8_9STRA</name>
<evidence type="ECO:0000313" key="2">
    <source>
        <dbReference type="EMBL" id="KAL3808394.1"/>
    </source>
</evidence>
<gene>
    <name evidence="2" type="ORF">ACHAXA_000208</name>
</gene>
<evidence type="ECO:0000313" key="3">
    <source>
        <dbReference type="Proteomes" id="UP001530377"/>
    </source>
</evidence>